<dbReference type="InterPro" id="IPR036188">
    <property type="entry name" value="FAD/NAD-bd_sf"/>
</dbReference>
<evidence type="ECO:0000256" key="4">
    <source>
        <dbReference type="ARBA" id="ARBA00022490"/>
    </source>
</evidence>
<comment type="subcellular location">
    <subcellularLocation>
        <location evidence="2">Cytoplasm</location>
    </subcellularLocation>
    <subcellularLocation>
        <location evidence="1">Secreted</location>
        <location evidence="1">Cell wall</location>
    </subcellularLocation>
</comment>
<keyword evidence="4" id="KW-0963">Cytoplasm</keyword>
<dbReference type="AlphaFoldDB" id="A0AAD6CR86"/>
<dbReference type="EMBL" id="JAQIZZ010000007">
    <property type="protein sequence ID" value="KAJ5533592.1"/>
    <property type="molecule type" value="Genomic_DNA"/>
</dbReference>
<dbReference type="GO" id="GO:0050660">
    <property type="term" value="F:flavin adenine dinucleotide binding"/>
    <property type="evidence" value="ECO:0007669"/>
    <property type="project" value="InterPro"/>
</dbReference>
<dbReference type="InterPro" id="IPR000172">
    <property type="entry name" value="GMC_OxRdtase_N"/>
</dbReference>
<evidence type="ECO:0000259" key="9">
    <source>
        <dbReference type="PROSITE" id="PS00624"/>
    </source>
</evidence>
<name>A0AAD6CR86_9EURO</name>
<evidence type="ECO:0000256" key="3">
    <source>
        <dbReference type="ARBA" id="ARBA00010790"/>
    </source>
</evidence>
<dbReference type="Pfam" id="PF05199">
    <property type="entry name" value="GMC_oxred_C"/>
    <property type="match status" value="1"/>
</dbReference>
<evidence type="ECO:0000256" key="1">
    <source>
        <dbReference type="ARBA" id="ARBA00004191"/>
    </source>
</evidence>
<dbReference type="GO" id="GO:0016614">
    <property type="term" value="F:oxidoreductase activity, acting on CH-OH group of donors"/>
    <property type="evidence" value="ECO:0007669"/>
    <property type="project" value="InterPro"/>
</dbReference>
<dbReference type="GO" id="GO:0005737">
    <property type="term" value="C:cytoplasm"/>
    <property type="evidence" value="ECO:0007669"/>
    <property type="project" value="UniProtKB-SubCell"/>
</dbReference>
<comment type="similarity">
    <text evidence="3">Belongs to the GMC oxidoreductase family.</text>
</comment>
<keyword evidence="5" id="KW-0134">Cell wall</keyword>
<keyword evidence="7" id="KW-0274">FAD</keyword>
<dbReference type="PANTHER" id="PTHR11552">
    <property type="entry name" value="GLUCOSE-METHANOL-CHOLINE GMC OXIDOREDUCTASE"/>
    <property type="match status" value="1"/>
</dbReference>
<keyword evidence="11" id="KW-1185">Reference proteome</keyword>
<dbReference type="PROSITE" id="PS00624">
    <property type="entry name" value="GMC_OXRED_2"/>
    <property type="match status" value="1"/>
</dbReference>
<dbReference type="SUPFAM" id="SSF51905">
    <property type="entry name" value="FAD/NAD(P)-binding domain"/>
    <property type="match status" value="1"/>
</dbReference>
<dbReference type="InterPro" id="IPR007867">
    <property type="entry name" value="GMC_OxRtase_C"/>
</dbReference>
<gene>
    <name evidence="10" type="ORF">N7494_010144</name>
</gene>
<feature type="region of interest" description="Disordered" evidence="8">
    <location>
        <begin position="173"/>
        <end position="196"/>
    </location>
</feature>
<dbReference type="PIRSF" id="PIRSF000137">
    <property type="entry name" value="Alcohol_oxidase"/>
    <property type="match status" value="1"/>
</dbReference>
<evidence type="ECO:0000256" key="8">
    <source>
        <dbReference type="SAM" id="MobiDB-lite"/>
    </source>
</evidence>
<evidence type="ECO:0000313" key="10">
    <source>
        <dbReference type="EMBL" id="KAJ5533592.1"/>
    </source>
</evidence>
<dbReference type="Pfam" id="PF00732">
    <property type="entry name" value="GMC_oxred_N"/>
    <property type="match status" value="1"/>
</dbReference>
<proteinExistence type="inferred from homology"/>
<protein>
    <submittedName>
        <fullName evidence="10">Glucose dehydrogenase</fullName>
    </submittedName>
</protein>
<comment type="cofactor">
    <cofactor evidence="7">
        <name>FAD</name>
        <dbReference type="ChEBI" id="CHEBI:57692"/>
    </cofactor>
</comment>
<evidence type="ECO:0000256" key="2">
    <source>
        <dbReference type="ARBA" id="ARBA00004496"/>
    </source>
</evidence>
<sequence>MDLCKQGWLHPEYLGQVNPTHEIIQSSLNSLQEVFMSATETYDYIIIGGGLAGSALAGRLAEHHPSRSMLVLEAGPNVVGHPLTSSPLACFGAHLSPIDWAYTTVPQIHLNGRQCYAAAGKALGGGTATNYGTWTRGNAADYNLWAELVKDDAWSYKALLPYFKRTETHWDPNADTSAHGRSGPIHNATVASSSADRKYPLRDTLKEAWGRLGVPTISDGNSGSPLGLAELTENWRDGQRQLASEAYGIANKPNITIKTETQVKRVLLSEGTANKVATGVELLDGTILHASREVVVSAGAYRTPQILMLSGIGPRDELAKHNIPVQVDAPEVGRNFHDHFSFNQWWKLRNPEKGLSVGTPLWNSPAYGLGLPSSWVATVQIPREELESALQADGVKETSSHPYLAPEFAHVETLVVYAPAGAAVAGVEVPMDGTHIASAVLGIVPTSRGSITLASADPTVAPLIDPNYYATEVDRAALRAGVRQVTKLLMDTPEGRDIVAEEVPRPGLGPLSASSTDAEVDEAIKLGGATFYHPAGSAAMGKVVDTQLRVYGVEGLRVVDASVLPLSLAAHYQAAIYAIAEKAADLMSA</sequence>
<dbReference type="Proteomes" id="UP001220324">
    <property type="component" value="Unassembled WGS sequence"/>
</dbReference>
<reference evidence="10 11" key="1">
    <citation type="journal article" date="2023" name="IMA Fungus">
        <title>Comparative genomic study of the Penicillium genus elucidates a diverse pangenome and 15 lateral gene transfer events.</title>
        <authorList>
            <person name="Petersen C."/>
            <person name="Sorensen T."/>
            <person name="Nielsen M.R."/>
            <person name="Sondergaard T.E."/>
            <person name="Sorensen J.L."/>
            <person name="Fitzpatrick D.A."/>
            <person name="Frisvad J.C."/>
            <person name="Nielsen K.L."/>
        </authorList>
    </citation>
    <scope>NUCLEOTIDE SEQUENCE [LARGE SCALE GENOMIC DNA]</scope>
    <source>
        <strain evidence="10 11">IBT 35679</strain>
    </source>
</reference>
<organism evidence="10 11">
    <name type="scientific">Penicillium frequentans</name>
    <dbReference type="NCBI Taxonomy" id="3151616"/>
    <lineage>
        <taxon>Eukaryota</taxon>
        <taxon>Fungi</taxon>
        <taxon>Dikarya</taxon>
        <taxon>Ascomycota</taxon>
        <taxon>Pezizomycotina</taxon>
        <taxon>Eurotiomycetes</taxon>
        <taxon>Eurotiomycetidae</taxon>
        <taxon>Eurotiales</taxon>
        <taxon>Aspergillaceae</taxon>
        <taxon>Penicillium</taxon>
    </lineage>
</organism>
<evidence type="ECO:0000256" key="5">
    <source>
        <dbReference type="ARBA" id="ARBA00022512"/>
    </source>
</evidence>
<evidence type="ECO:0000313" key="11">
    <source>
        <dbReference type="Proteomes" id="UP001220324"/>
    </source>
</evidence>
<feature type="active site" description="Proton acceptor" evidence="6">
    <location>
        <position position="571"/>
    </location>
</feature>
<dbReference type="Gene3D" id="3.30.560.10">
    <property type="entry name" value="Glucose Oxidase, domain 3"/>
    <property type="match status" value="1"/>
</dbReference>
<evidence type="ECO:0000256" key="7">
    <source>
        <dbReference type="PIRSR" id="PIRSR000137-2"/>
    </source>
</evidence>
<evidence type="ECO:0000256" key="6">
    <source>
        <dbReference type="PIRSR" id="PIRSR000137-1"/>
    </source>
</evidence>
<keyword evidence="7" id="KW-0285">Flavoprotein</keyword>
<dbReference type="Gene3D" id="3.50.50.60">
    <property type="entry name" value="FAD/NAD(P)-binding domain"/>
    <property type="match status" value="1"/>
</dbReference>
<comment type="caution">
    <text evidence="10">The sequence shown here is derived from an EMBL/GenBank/DDBJ whole genome shotgun (WGS) entry which is preliminary data.</text>
</comment>
<accession>A0AAD6CR86</accession>
<dbReference type="InterPro" id="IPR012132">
    <property type="entry name" value="GMC_OxRdtase"/>
</dbReference>
<dbReference type="PANTHER" id="PTHR11552:SF123">
    <property type="entry name" value="GMC OXIDOREDUCTASE (AFU_ORTHOLOGUE AFUA_2G01770)-RELATED"/>
    <property type="match status" value="1"/>
</dbReference>
<feature type="active site" description="Proton donor" evidence="6">
    <location>
        <position position="533"/>
    </location>
</feature>
<feature type="binding site" evidence="7">
    <location>
        <position position="263"/>
    </location>
    <ligand>
        <name>FAD</name>
        <dbReference type="ChEBI" id="CHEBI:57692"/>
    </ligand>
</feature>
<dbReference type="SUPFAM" id="SSF54373">
    <property type="entry name" value="FAD-linked reductases, C-terminal domain"/>
    <property type="match status" value="1"/>
</dbReference>
<feature type="domain" description="Glucose-methanol-choline oxidoreductase N-terminal" evidence="9">
    <location>
        <begin position="299"/>
        <end position="313"/>
    </location>
</feature>
<keyword evidence="5" id="KW-0964">Secreted</keyword>